<dbReference type="InterPro" id="IPR000713">
    <property type="entry name" value="Mur_ligase_N"/>
</dbReference>
<dbReference type="AlphaFoldDB" id="A0A1E3H5G5"/>
<dbReference type="SUPFAM" id="SSF63418">
    <property type="entry name" value="MurE/MurF N-terminal domain"/>
    <property type="match status" value="1"/>
</dbReference>
<keyword evidence="4" id="KW-0436">Ligase</keyword>
<dbReference type="InterPro" id="IPR036565">
    <property type="entry name" value="Mur-like_cat_sf"/>
</dbReference>
<dbReference type="PATRIC" id="fig|1439726.3.peg.1121"/>
<name>A0A1E3H5G5_9HYPH</name>
<dbReference type="Gene3D" id="3.40.1390.10">
    <property type="entry name" value="MurE/MurF, N-terminal domain"/>
    <property type="match status" value="1"/>
</dbReference>
<dbReference type="InterPro" id="IPR013221">
    <property type="entry name" value="Mur_ligase_cen"/>
</dbReference>
<comment type="caution">
    <text evidence="4">The sequence shown here is derived from an EMBL/GenBank/DDBJ whole genome shotgun (WGS) entry which is preliminary data.</text>
</comment>
<organism evidence="4 5">
    <name type="scientific">Methylobrevis pamukkalensis</name>
    <dbReference type="NCBI Taxonomy" id="1439726"/>
    <lineage>
        <taxon>Bacteria</taxon>
        <taxon>Pseudomonadati</taxon>
        <taxon>Pseudomonadota</taxon>
        <taxon>Alphaproteobacteria</taxon>
        <taxon>Hyphomicrobiales</taxon>
        <taxon>Pleomorphomonadaceae</taxon>
        <taxon>Methylobrevis</taxon>
    </lineage>
</organism>
<dbReference type="GO" id="GO:0047482">
    <property type="term" value="F:UDP-N-acetylmuramoyl-L-alanyl-D-glutamate-L-lysine ligase activity"/>
    <property type="evidence" value="ECO:0007669"/>
    <property type="project" value="UniProtKB-EC"/>
</dbReference>
<evidence type="ECO:0000259" key="2">
    <source>
        <dbReference type="Pfam" id="PF01225"/>
    </source>
</evidence>
<gene>
    <name evidence="4" type="primary">murE</name>
    <name evidence="4" type="ORF">A6302_01076</name>
</gene>
<dbReference type="PANTHER" id="PTHR23135:SF4">
    <property type="entry name" value="UDP-N-ACETYLMURAMOYL-L-ALANYL-D-GLUTAMATE--2,6-DIAMINOPIMELATE LIGASE MURE HOMOLOG, CHLOROPLASTIC"/>
    <property type="match status" value="1"/>
</dbReference>
<dbReference type="Pfam" id="PF08245">
    <property type="entry name" value="Mur_ligase_M"/>
    <property type="match status" value="1"/>
</dbReference>
<feature type="domain" description="Mur ligase N-terminal catalytic" evidence="2">
    <location>
        <begin position="22"/>
        <end position="88"/>
    </location>
</feature>
<proteinExistence type="predicted"/>
<protein>
    <submittedName>
        <fullName evidence="4">UDP-N-acetylmuramoyl-L-alanyl-D-glutamate--L-lysine ligase</fullName>
        <ecNumber evidence="4">6.3.2.7</ecNumber>
    </submittedName>
</protein>
<dbReference type="Pfam" id="PF01225">
    <property type="entry name" value="Mur_ligase"/>
    <property type="match status" value="1"/>
</dbReference>
<evidence type="ECO:0000256" key="1">
    <source>
        <dbReference type="SAM" id="MobiDB-lite"/>
    </source>
</evidence>
<evidence type="ECO:0000313" key="4">
    <source>
        <dbReference type="EMBL" id="ODN71563.1"/>
    </source>
</evidence>
<feature type="region of interest" description="Disordered" evidence="1">
    <location>
        <begin position="328"/>
        <end position="360"/>
    </location>
</feature>
<feature type="domain" description="Mur ligase central" evidence="3">
    <location>
        <begin position="107"/>
        <end position="310"/>
    </location>
</feature>
<dbReference type="Proteomes" id="UP000094622">
    <property type="component" value="Unassembled WGS sequence"/>
</dbReference>
<dbReference type="EC" id="6.3.2.7" evidence="4"/>
<dbReference type="SUPFAM" id="SSF53623">
    <property type="entry name" value="MurD-like peptide ligases, catalytic domain"/>
    <property type="match status" value="1"/>
</dbReference>
<evidence type="ECO:0000259" key="3">
    <source>
        <dbReference type="Pfam" id="PF08245"/>
    </source>
</evidence>
<dbReference type="PANTHER" id="PTHR23135">
    <property type="entry name" value="MUR LIGASE FAMILY MEMBER"/>
    <property type="match status" value="1"/>
</dbReference>
<keyword evidence="5" id="KW-1185">Reference proteome</keyword>
<dbReference type="GO" id="GO:0005524">
    <property type="term" value="F:ATP binding"/>
    <property type="evidence" value="ECO:0007669"/>
    <property type="project" value="InterPro"/>
</dbReference>
<dbReference type="Gene3D" id="3.40.1190.10">
    <property type="entry name" value="Mur-like, catalytic domain"/>
    <property type="match status" value="1"/>
</dbReference>
<evidence type="ECO:0000313" key="5">
    <source>
        <dbReference type="Proteomes" id="UP000094622"/>
    </source>
</evidence>
<sequence>MNLTDLAPDILTHRPEVRRLSISGVTADSRLVTPGSLFAALPGSKVKGSQFITEAVRAGAAVVLVGLDEQVPADMPVPVLRDADPQRRFARLVARFYAPQPETVVAVTGTNGKTSVASFVRQIWQTAGRDAASVGTVGVVVKGESRYGNLTTPDPVTLHRTLHDLKAEGIDHVALEASSHGLIQRRLDGLRLKAGAFTNITRDHLDYHGTFEAYMAAKLRLFETVLEDGAAAVINMDDRHAETFAAAARINGLDVRSVGRNGKAIRLVEVERDGFCQIVTVDLGRGPRSVRVPLTGAFQTSNALVAVGLAIATGVAPDDALDAVETLEAPPAGSNSSPRPGRARRCSSTTPIRRTRWKRR</sequence>
<dbReference type="InterPro" id="IPR035911">
    <property type="entry name" value="MurE/MurF_N"/>
</dbReference>
<reference evidence="4 5" key="1">
    <citation type="submission" date="2016-07" db="EMBL/GenBank/DDBJ databases">
        <title>Draft Genome Sequence of Methylobrevis pamukkalensis PK2.</title>
        <authorList>
            <person name="Vasilenko O.V."/>
            <person name="Doronina N.V."/>
            <person name="Shmareva M.N."/>
            <person name="Tarlachkov S.V."/>
            <person name="Mustakhimov I."/>
            <person name="Trotsenko Y.A."/>
        </authorList>
    </citation>
    <scope>NUCLEOTIDE SEQUENCE [LARGE SCALE GENOMIC DNA]</scope>
    <source>
        <strain evidence="4 5">PK2</strain>
    </source>
</reference>
<dbReference type="OrthoDB" id="9800958at2"/>
<dbReference type="EMBL" id="MCRJ01000018">
    <property type="protein sequence ID" value="ODN71563.1"/>
    <property type="molecule type" value="Genomic_DNA"/>
</dbReference>
<accession>A0A1E3H5G5</accession>